<dbReference type="PANTHER" id="PTHR10640">
    <property type="entry name" value="METHYLTHIORIBULOSE-1-PHOSPHATE DEHYDRATASE"/>
    <property type="match status" value="1"/>
</dbReference>
<dbReference type="SMART" id="SM01007">
    <property type="entry name" value="Aldolase_II"/>
    <property type="match status" value="1"/>
</dbReference>
<evidence type="ECO:0000256" key="5">
    <source>
        <dbReference type="ARBA" id="ARBA00023239"/>
    </source>
</evidence>
<dbReference type="GO" id="GO:0046570">
    <property type="term" value="F:methylthioribulose 1-phosphate dehydratase activity"/>
    <property type="evidence" value="ECO:0007669"/>
    <property type="project" value="UniProtKB-UniRule"/>
</dbReference>
<dbReference type="GO" id="GO:0005737">
    <property type="term" value="C:cytoplasm"/>
    <property type="evidence" value="ECO:0007669"/>
    <property type="project" value="UniProtKB-UniRule"/>
</dbReference>
<feature type="domain" description="Class II aldolase/adducin N-terminal" evidence="7">
    <location>
        <begin position="8"/>
        <end position="196"/>
    </location>
</feature>
<evidence type="ECO:0000256" key="3">
    <source>
        <dbReference type="ARBA" id="ARBA00022833"/>
    </source>
</evidence>
<keyword evidence="5 6" id="KW-0456">Lyase</keyword>
<protein>
    <recommendedName>
        <fullName evidence="6">Methylthioribulose-1-phosphate dehydratase</fullName>
        <shortName evidence="6">MTRu-1-P dehydratase</shortName>
        <ecNumber evidence="6">4.2.1.109</ecNumber>
    </recommendedName>
</protein>
<dbReference type="PANTHER" id="PTHR10640:SF7">
    <property type="entry name" value="METHYLTHIORIBULOSE-1-PHOSPHATE DEHYDRATASE"/>
    <property type="match status" value="1"/>
</dbReference>
<evidence type="ECO:0000313" key="9">
    <source>
        <dbReference type="Proteomes" id="UP000076567"/>
    </source>
</evidence>
<dbReference type="EMBL" id="LRFC01000001">
    <property type="protein sequence ID" value="KZE69491.1"/>
    <property type="molecule type" value="Genomic_DNA"/>
</dbReference>
<comment type="catalytic activity">
    <reaction evidence="6">
        <text>5-(methylsulfanyl)-D-ribulose 1-phosphate = 5-methylsulfanyl-2,3-dioxopentyl phosphate + H2O</text>
        <dbReference type="Rhea" id="RHEA:15549"/>
        <dbReference type="ChEBI" id="CHEBI:15377"/>
        <dbReference type="ChEBI" id="CHEBI:58548"/>
        <dbReference type="ChEBI" id="CHEBI:58828"/>
        <dbReference type="EC" id="4.2.1.109"/>
    </reaction>
</comment>
<evidence type="ECO:0000256" key="2">
    <source>
        <dbReference type="ARBA" id="ARBA00022723"/>
    </source>
</evidence>
<evidence type="ECO:0000313" key="8">
    <source>
        <dbReference type="EMBL" id="KZE69491.1"/>
    </source>
</evidence>
<proteinExistence type="inferred from homology"/>
<dbReference type="EC" id="4.2.1.109" evidence="6"/>
<dbReference type="GO" id="GO:0019509">
    <property type="term" value="P:L-methionine salvage from methylthioadenosine"/>
    <property type="evidence" value="ECO:0007669"/>
    <property type="project" value="UniProtKB-UniRule"/>
</dbReference>
<dbReference type="InterPro" id="IPR036409">
    <property type="entry name" value="Aldolase_II/adducin_N_sf"/>
</dbReference>
<keyword evidence="3 6" id="KW-0862">Zinc</keyword>
<keyword evidence="1 6" id="KW-0028">Amino-acid biosynthesis</keyword>
<dbReference type="Pfam" id="PF00596">
    <property type="entry name" value="Aldolase_II"/>
    <property type="match status" value="1"/>
</dbReference>
<dbReference type="SUPFAM" id="SSF53639">
    <property type="entry name" value="AraD/HMP-PK domain-like"/>
    <property type="match status" value="1"/>
</dbReference>
<dbReference type="HAMAP" id="MF_01677">
    <property type="entry name" value="Salvage_MtnB"/>
    <property type="match status" value="1"/>
</dbReference>
<dbReference type="NCBIfam" id="NF005244">
    <property type="entry name" value="PRK06754.1"/>
    <property type="match status" value="1"/>
</dbReference>
<dbReference type="GO" id="GO:0008270">
    <property type="term" value="F:zinc ion binding"/>
    <property type="evidence" value="ECO:0007669"/>
    <property type="project" value="UniProtKB-UniRule"/>
</dbReference>
<dbReference type="RefSeq" id="WP_066237313.1">
    <property type="nucleotide sequence ID" value="NZ_LRFC01000001.1"/>
</dbReference>
<dbReference type="UniPathway" id="UPA00904">
    <property type="reaction ID" value="UER00875"/>
</dbReference>
<comment type="caution">
    <text evidence="8">The sequence shown here is derived from an EMBL/GenBank/DDBJ whole genome shotgun (WGS) entry which is preliminary data.</text>
</comment>
<dbReference type="InterPro" id="IPR017714">
    <property type="entry name" value="MethylthioRu-1-P_deHdtase_MtnB"/>
</dbReference>
<dbReference type="InterPro" id="IPR001303">
    <property type="entry name" value="Aldolase_II/adducin_N"/>
</dbReference>
<evidence type="ECO:0000256" key="4">
    <source>
        <dbReference type="ARBA" id="ARBA00023167"/>
    </source>
</evidence>
<feature type="binding site" evidence="6">
    <location>
        <position position="96"/>
    </location>
    <ligand>
        <name>Zn(2+)</name>
        <dbReference type="ChEBI" id="CHEBI:29105"/>
    </ligand>
</feature>
<reference evidence="9" key="1">
    <citation type="submission" date="2016-01" db="EMBL/GenBank/DDBJ databases">
        <title>Draft genome of Chromobacterium sp. F49.</title>
        <authorList>
            <person name="Hong K.W."/>
        </authorList>
    </citation>
    <scope>NUCLEOTIDE SEQUENCE [LARGE SCALE GENOMIC DNA]</scope>
    <source>
        <strain evidence="9">P7IIIA</strain>
    </source>
</reference>
<evidence type="ECO:0000259" key="7">
    <source>
        <dbReference type="SMART" id="SM01007"/>
    </source>
</evidence>
<comment type="function">
    <text evidence="6">Catalyzes the dehydration of methylthioribulose-1-phosphate (MTRu-1-P) into 2,3-diketo-5-methylthiopentyl-1-phosphate (DK-MTP-1-P).</text>
</comment>
<keyword evidence="2 6" id="KW-0479">Metal-binding</keyword>
<keyword evidence="9" id="KW-1185">Reference proteome</keyword>
<dbReference type="NCBIfam" id="TIGR03328">
    <property type="entry name" value="salvage_mtnB"/>
    <property type="match status" value="1"/>
</dbReference>
<organism evidence="8 9">
    <name type="scientific">Fictibacillus phosphorivorans</name>
    <dbReference type="NCBI Taxonomy" id="1221500"/>
    <lineage>
        <taxon>Bacteria</taxon>
        <taxon>Bacillati</taxon>
        <taxon>Bacillota</taxon>
        <taxon>Bacilli</taxon>
        <taxon>Bacillales</taxon>
        <taxon>Fictibacillaceae</taxon>
        <taxon>Fictibacillus</taxon>
    </lineage>
</organism>
<feature type="binding site" evidence="6">
    <location>
        <position position="98"/>
    </location>
    <ligand>
        <name>Zn(2+)</name>
        <dbReference type="ChEBI" id="CHEBI:29105"/>
    </ligand>
</feature>
<comment type="pathway">
    <text evidence="6">Amino-acid biosynthesis; L-methionine biosynthesis via salvage pathway; L-methionine from S-methyl-5-thio-alpha-D-ribose 1-phosphate: step 2/6.</text>
</comment>
<accession>A0A161TSM0</accession>
<name>A0A161TSM0_9BACL</name>
<comment type="similarity">
    <text evidence="6">Belongs to the aldolase class II family. MtnB subfamily.</text>
</comment>
<dbReference type="AlphaFoldDB" id="A0A161TSM0"/>
<evidence type="ECO:0000256" key="1">
    <source>
        <dbReference type="ARBA" id="ARBA00022605"/>
    </source>
</evidence>
<comment type="cofactor">
    <cofactor evidence="6">
        <name>Zn(2+)</name>
        <dbReference type="ChEBI" id="CHEBI:29105"/>
    </cofactor>
    <text evidence="6">Binds 1 zinc ion per subunit.</text>
</comment>
<dbReference type="Proteomes" id="UP000076567">
    <property type="component" value="Unassembled WGS sequence"/>
</dbReference>
<dbReference type="OrthoDB" id="9805559at2"/>
<keyword evidence="4 6" id="KW-0486">Methionine biosynthesis</keyword>
<evidence type="ECO:0000256" key="6">
    <source>
        <dbReference type="HAMAP-Rule" id="MF_01677"/>
    </source>
</evidence>
<dbReference type="Gene3D" id="3.40.225.10">
    <property type="entry name" value="Class II aldolase/adducin N-terminal domain"/>
    <property type="match status" value="1"/>
</dbReference>
<gene>
    <name evidence="6 8" type="primary">mtnB</name>
    <name evidence="8" type="ORF">AWM68_04295</name>
</gene>
<sequence>MSKQQRWNELADVKDELAARDWFPGTSGNVSIKVSESPLAFYVSASGKDKTKRTSEDFLLVDENGRPVEETHLKASAETGIHCEVYRLTDAGCCLHVHTVDNNLISELYGDEGEITFQGQELIKAFGIWEEDGSISVPIVENYADLTRLSEAVGEVIKSDTKAVLIRNHGITVWGKNAFEAKKHLEAFEFLFSYHIKLQTLSLLTKNKSIGGIKNGTTKIS</sequence>